<dbReference type="SUPFAM" id="SSF53649">
    <property type="entry name" value="Alkaline phosphatase-like"/>
    <property type="match status" value="1"/>
</dbReference>
<reference evidence="5 6" key="2">
    <citation type="journal article" date="2010" name="Stand. Genomic Sci.">
        <title>Complete genome sequence of Sebaldella termitidis type strain (NCTC 11300).</title>
        <authorList>
            <person name="Harmon-Smith M."/>
            <person name="Celia L."/>
            <person name="Chertkov O."/>
            <person name="Lapidus A."/>
            <person name="Copeland A."/>
            <person name="Glavina Del Rio T."/>
            <person name="Nolan M."/>
            <person name="Lucas S."/>
            <person name="Tice H."/>
            <person name="Cheng J.F."/>
            <person name="Han C."/>
            <person name="Detter J.C."/>
            <person name="Bruce D."/>
            <person name="Goodwin L."/>
            <person name="Pitluck S."/>
            <person name="Pati A."/>
            <person name="Liolios K."/>
            <person name="Ivanova N."/>
            <person name="Mavromatis K."/>
            <person name="Mikhailova N."/>
            <person name="Chen A."/>
            <person name="Palaniappan K."/>
            <person name="Land M."/>
            <person name="Hauser L."/>
            <person name="Chang Y.J."/>
            <person name="Jeffries C.D."/>
            <person name="Brettin T."/>
            <person name="Goker M."/>
            <person name="Beck B."/>
            <person name="Bristow J."/>
            <person name="Eisen J.A."/>
            <person name="Markowitz V."/>
            <person name="Hugenholtz P."/>
            <person name="Kyrpides N.C."/>
            <person name="Klenk H.P."/>
            <person name="Chen F."/>
        </authorList>
    </citation>
    <scope>NUCLEOTIDE SEQUENCE [LARGE SCALE GENOMIC DNA]</scope>
    <source>
        <strain evidence="6">ATCC 33386 / NCTC 11300</strain>
    </source>
</reference>
<accession>D1AJV0</accession>
<dbReference type="GO" id="GO:0046872">
    <property type="term" value="F:metal ion binding"/>
    <property type="evidence" value="ECO:0007669"/>
    <property type="project" value="UniProtKB-KW"/>
</dbReference>
<dbReference type="Gene3D" id="3.40.720.10">
    <property type="entry name" value="Alkaline Phosphatase, subunit A"/>
    <property type="match status" value="1"/>
</dbReference>
<feature type="domain" description="Recombinase" evidence="4">
    <location>
        <begin position="23"/>
        <end position="160"/>
    </location>
</feature>
<dbReference type="GO" id="GO:0003677">
    <property type="term" value="F:DNA binding"/>
    <property type="evidence" value="ECO:0007669"/>
    <property type="project" value="InterPro"/>
</dbReference>
<dbReference type="Pfam" id="PF00884">
    <property type="entry name" value="Sulfatase"/>
    <property type="match status" value="1"/>
</dbReference>
<evidence type="ECO:0000313" key="5">
    <source>
        <dbReference type="EMBL" id="ACZ07007.1"/>
    </source>
</evidence>
<keyword evidence="6" id="KW-1185">Reference proteome</keyword>
<protein>
    <submittedName>
        <fullName evidence="5">Sulfatase</fullName>
    </submittedName>
</protein>
<dbReference type="GO" id="GO:0000150">
    <property type="term" value="F:DNA strand exchange activity"/>
    <property type="evidence" value="ECO:0007669"/>
    <property type="project" value="InterPro"/>
</dbReference>
<dbReference type="EMBL" id="CP001739">
    <property type="protein sequence ID" value="ACZ07007.1"/>
    <property type="molecule type" value="Genomic_DNA"/>
</dbReference>
<dbReference type="PANTHER" id="PTHR45953">
    <property type="entry name" value="IDURONATE 2-SULFATASE"/>
    <property type="match status" value="1"/>
</dbReference>
<dbReference type="AlphaFoldDB" id="D1AJV0"/>
<dbReference type="InterPro" id="IPR017850">
    <property type="entry name" value="Alkaline_phosphatase_core_sf"/>
</dbReference>
<evidence type="ECO:0000256" key="1">
    <source>
        <dbReference type="ARBA" id="ARBA00008779"/>
    </source>
</evidence>
<dbReference type="InterPro" id="IPR011109">
    <property type="entry name" value="DNA_bind_recombinase_dom"/>
</dbReference>
<comment type="similarity">
    <text evidence="1">Belongs to the sulfatase family.</text>
</comment>
<evidence type="ECO:0000313" key="6">
    <source>
        <dbReference type="Proteomes" id="UP000000845"/>
    </source>
</evidence>
<evidence type="ECO:0000256" key="3">
    <source>
        <dbReference type="ARBA" id="ARBA00022801"/>
    </source>
</evidence>
<dbReference type="KEGG" id="str:Sterm_0122"/>
<gene>
    <name evidence="5" type="ordered locus">Sterm_0122</name>
</gene>
<dbReference type="InterPro" id="IPR000917">
    <property type="entry name" value="Sulfatase_N"/>
</dbReference>
<reference evidence="6" key="1">
    <citation type="submission" date="2009-09" db="EMBL/GenBank/DDBJ databases">
        <title>The complete chromosome of Sebaldella termitidis ATCC 33386.</title>
        <authorList>
            <consortium name="US DOE Joint Genome Institute (JGI-PGF)"/>
            <person name="Lucas S."/>
            <person name="Copeland A."/>
            <person name="Lapidus A."/>
            <person name="Glavina del Rio T."/>
            <person name="Dalin E."/>
            <person name="Tice H."/>
            <person name="Bruce D."/>
            <person name="Goodwin L."/>
            <person name="Pitluck S."/>
            <person name="Kyrpides N."/>
            <person name="Mavromatis K."/>
            <person name="Ivanova N."/>
            <person name="Mikhailova N."/>
            <person name="Sims D."/>
            <person name="Meincke L."/>
            <person name="Brettin T."/>
            <person name="Detter J.C."/>
            <person name="Han C."/>
            <person name="Larimer F."/>
            <person name="Land M."/>
            <person name="Hauser L."/>
            <person name="Markowitz V."/>
            <person name="Cheng J.F."/>
            <person name="Hugenholtz P."/>
            <person name="Woyke T."/>
            <person name="Wu D."/>
            <person name="Eisen J.A."/>
        </authorList>
    </citation>
    <scope>NUCLEOTIDE SEQUENCE [LARGE SCALE GENOMIC DNA]</scope>
    <source>
        <strain evidence="6">ATCC 33386 / NCTC 11300</strain>
    </source>
</reference>
<dbReference type="PROSITE" id="PS51737">
    <property type="entry name" value="RECOMBINASE_DNA_BIND"/>
    <property type="match status" value="1"/>
</dbReference>
<evidence type="ECO:0000256" key="2">
    <source>
        <dbReference type="ARBA" id="ARBA00022723"/>
    </source>
</evidence>
<keyword evidence="3" id="KW-0378">Hydrolase</keyword>
<dbReference type="InterPro" id="IPR024607">
    <property type="entry name" value="Sulfatase_CS"/>
</dbReference>
<dbReference type="eggNOG" id="COG3119">
    <property type="taxonomic scope" value="Bacteria"/>
</dbReference>
<dbReference type="RefSeq" id="WP_012859607.1">
    <property type="nucleotide sequence ID" value="NC_013517.1"/>
</dbReference>
<dbReference type="GO" id="GO:0008484">
    <property type="term" value="F:sulfuric ester hydrolase activity"/>
    <property type="evidence" value="ECO:0007669"/>
    <property type="project" value="TreeGrafter"/>
</dbReference>
<dbReference type="Proteomes" id="UP000000845">
    <property type="component" value="Chromosome"/>
</dbReference>
<dbReference type="PANTHER" id="PTHR45953:SF1">
    <property type="entry name" value="IDURONATE 2-SULFATASE"/>
    <property type="match status" value="1"/>
</dbReference>
<dbReference type="GO" id="GO:0005737">
    <property type="term" value="C:cytoplasm"/>
    <property type="evidence" value="ECO:0007669"/>
    <property type="project" value="TreeGrafter"/>
</dbReference>
<dbReference type="HOGENOM" id="CLU_006332_9_3_0"/>
<proteinExistence type="inferred from homology"/>
<sequence>MDNVRNYNIVYIHTHDSGTVFSPYGYDSPTENIENFAKEAVVFKKAFCTSPTCSPSRSGLLTGMYPHSNGMLGLANRGFALKDYSWHLVSHLKKNLYKTVLCGIQHEYGSYSDHKGGAAAIGYDFDITSENNYEYQEDYYLWDTANAENVSEWIKENGSNQNFFLSFGMFSTHRKFPEINKEIINENFVKAPYPVPDFEETRNEHAKFLTSAYYADKCFGLIIKALRDNNLYENTIIIFTTDHGIPYPYAKCTLFDSGLEVALIMRVPASPKNGSVTDTLVSQVDIFATLCDLTGLEKPERLQGKSFSEFFTGKSDKHRDEIYGEINFHTSYEPVRCIRTENYKYIKYYDEEYLKINVSNIDVSETKKLLLENDLLSQEKYSEALYDLYNDPGERKNLINNHEYKGILEDLRKRLLKWQEETKDPLLSDGIKISKNWKINKKTSHEPSSKNPEDYEQL</sequence>
<organism evidence="5 6">
    <name type="scientific">Sebaldella termitidis (strain ATCC 33386 / NCTC 11300)</name>
    <dbReference type="NCBI Taxonomy" id="526218"/>
    <lineage>
        <taxon>Bacteria</taxon>
        <taxon>Fusobacteriati</taxon>
        <taxon>Fusobacteriota</taxon>
        <taxon>Fusobacteriia</taxon>
        <taxon>Fusobacteriales</taxon>
        <taxon>Leptotrichiaceae</taxon>
        <taxon>Sebaldella</taxon>
    </lineage>
</organism>
<dbReference type="STRING" id="526218.Sterm_0122"/>
<keyword evidence="2" id="KW-0479">Metal-binding</keyword>
<dbReference type="CDD" id="cd16027">
    <property type="entry name" value="SGSH"/>
    <property type="match status" value="1"/>
</dbReference>
<name>D1AJV0_SEBTE</name>
<evidence type="ECO:0000259" key="4">
    <source>
        <dbReference type="PROSITE" id="PS51737"/>
    </source>
</evidence>
<dbReference type="PROSITE" id="PS00523">
    <property type="entry name" value="SULFATASE_1"/>
    <property type="match status" value="1"/>
</dbReference>